<evidence type="ECO:0000256" key="5">
    <source>
        <dbReference type="ARBA" id="ARBA00022475"/>
    </source>
</evidence>
<dbReference type="PRINTS" id="PR01900">
    <property type="entry name" value="YIDCPROTEIN"/>
</dbReference>
<dbReference type="PANTHER" id="PTHR12428">
    <property type="entry name" value="OXA1"/>
    <property type="match status" value="1"/>
</dbReference>
<feature type="transmembrane region" description="Helical" evidence="13">
    <location>
        <begin position="429"/>
        <end position="451"/>
    </location>
</feature>
<evidence type="ECO:0000256" key="13">
    <source>
        <dbReference type="HAMAP-Rule" id="MF_01810"/>
    </source>
</evidence>
<comment type="subunit">
    <text evidence="13">Interacts with the Sec translocase complex via SecD. Specifically interacts with transmembrane segments of nascent integral membrane proteins during membrane integration.</text>
</comment>
<dbReference type="InterPro" id="IPR038221">
    <property type="entry name" value="YidC_periplasmic_sf"/>
</dbReference>
<dbReference type="CDD" id="cd19961">
    <property type="entry name" value="EcYidC-like_peri"/>
    <property type="match status" value="1"/>
</dbReference>
<feature type="domain" description="Membrane insertase YidC/Oxa/ALB C-terminal" evidence="15">
    <location>
        <begin position="363"/>
        <end position="553"/>
    </location>
</feature>
<keyword evidence="8 13" id="KW-1133">Transmembrane helix</keyword>
<dbReference type="GO" id="GO:0051205">
    <property type="term" value="P:protein insertion into membrane"/>
    <property type="evidence" value="ECO:0007669"/>
    <property type="project" value="TreeGrafter"/>
</dbReference>
<protein>
    <recommendedName>
        <fullName evidence="3 13">Membrane protein insertase YidC</fullName>
    </recommendedName>
    <alternativeName>
        <fullName evidence="12 13">Foldase YidC</fullName>
    </alternativeName>
    <alternativeName>
        <fullName evidence="11 13">Membrane integrase YidC</fullName>
    </alternativeName>
    <alternativeName>
        <fullName evidence="13">Membrane protein YidC</fullName>
    </alternativeName>
</protein>
<dbReference type="EMBL" id="MFYX01000057">
    <property type="protein sequence ID" value="OGK05361.1"/>
    <property type="molecule type" value="Genomic_DNA"/>
</dbReference>
<dbReference type="NCBIfam" id="TIGR03592">
    <property type="entry name" value="yidC_oxa1_cterm"/>
    <property type="match status" value="1"/>
</dbReference>
<dbReference type="Proteomes" id="UP000179243">
    <property type="component" value="Unassembled WGS sequence"/>
</dbReference>
<feature type="transmembrane region" description="Helical" evidence="13">
    <location>
        <begin position="482"/>
        <end position="504"/>
    </location>
</feature>
<dbReference type="InterPro" id="IPR001708">
    <property type="entry name" value="YidC/ALB3/OXA1/COX18"/>
</dbReference>
<dbReference type="CDD" id="cd20070">
    <property type="entry name" value="5TM_YidC_Alb3"/>
    <property type="match status" value="1"/>
</dbReference>
<evidence type="ECO:0000256" key="12">
    <source>
        <dbReference type="ARBA" id="ARBA00033342"/>
    </source>
</evidence>
<evidence type="ECO:0000313" key="18">
    <source>
        <dbReference type="Proteomes" id="UP000179243"/>
    </source>
</evidence>
<evidence type="ECO:0000256" key="2">
    <source>
        <dbReference type="ARBA" id="ARBA00010527"/>
    </source>
</evidence>
<evidence type="ECO:0000256" key="4">
    <source>
        <dbReference type="ARBA" id="ARBA00022448"/>
    </source>
</evidence>
<dbReference type="GO" id="GO:0015031">
    <property type="term" value="P:protein transport"/>
    <property type="evidence" value="ECO:0007669"/>
    <property type="project" value="UniProtKB-KW"/>
</dbReference>
<evidence type="ECO:0000313" key="17">
    <source>
        <dbReference type="EMBL" id="OGK05361.1"/>
    </source>
</evidence>
<evidence type="ECO:0000256" key="9">
    <source>
        <dbReference type="ARBA" id="ARBA00023136"/>
    </source>
</evidence>
<keyword evidence="7 13" id="KW-0653">Protein transport</keyword>
<dbReference type="InterPro" id="IPR028055">
    <property type="entry name" value="YidC/Oxa/ALB_C"/>
</dbReference>
<keyword evidence="10 13" id="KW-0143">Chaperone</keyword>
<gene>
    <name evidence="13" type="primary">yidC</name>
    <name evidence="17" type="ORF">A2519_03550</name>
</gene>
<dbReference type="InterPro" id="IPR019998">
    <property type="entry name" value="Membr_insert_YidC"/>
</dbReference>
<comment type="function">
    <text evidence="13">Required for the insertion and/or proper folding and/or complex formation of integral membrane proteins into the membrane. Involved in integration of membrane proteins that insert both dependently and independently of the Sec translocase complex, as well as at least some lipoproteins. Aids folding of multispanning membrane proteins.</text>
</comment>
<evidence type="ECO:0000256" key="1">
    <source>
        <dbReference type="ARBA" id="ARBA00004429"/>
    </source>
</evidence>
<keyword evidence="5 13" id="KW-1003">Cell membrane</keyword>
<keyword evidence="4 13" id="KW-0813">Transport</keyword>
<comment type="caution">
    <text evidence="17">The sequence shown here is derived from an EMBL/GenBank/DDBJ whole genome shotgun (WGS) entry which is preliminary data.</text>
</comment>
<dbReference type="AlphaFoldDB" id="A0A1F7FFJ3"/>
<evidence type="ECO:0000259" key="15">
    <source>
        <dbReference type="Pfam" id="PF02096"/>
    </source>
</evidence>
<evidence type="ECO:0000256" key="11">
    <source>
        <dbReference type="ARBA" id="ARBA00033245"/>
    </source>
</evidence>
<feature type="transmembrane region" description="Helical" evidence="13">
    <location>
        <begin position="516"/>
        <end position="541"/>
    </location>
</feature>
<dbReference type="Gene3D" id="2.70.98.90">
    <property type="match status" value="1"/>
</dbReference>
<evidence type="ECO:0000256" key="8">
    <source>
        <dbReference type="ARBA" id="ARBA00022989"/>
    </source>
</evidence>
<dbReference type="NCBIfam" id="TIGR03593">
    <property type="entry name" value="yidC_nterm"/>
    <property type="match status" value="1"/>
</dbReference>
<dbReference type="PRINTS" id="PR00701">
    <property type="entry name" value="60KDINNERMP"/>
</dbReference>
<dbReference type="InterPro" id="IPR028053">
    <property type="entry name" value="Membr_insert_YidC_N"/>
</dbReference>
<dbReference type="InterPro" id="IPR047196">
    <property type="entry name" value="YidC_ALB_C"/>
</dbReference>
<feature type="region of interest" description="Disordered" evidence="14">
    <location>
        <begin position="35"/>
        <end position="55"/>
    </location>
</feature>
<feature type="transmembrane region" description="Helical" evidence="13">
    <location>
        <begin position="363"/>
        <end position="383"/>
    </location>
</feature>
<dbReference type="GO" id="GO:0005886">
    <property type="term" value="C:plasma membrane"/>
    <property type="evidence" value="ECO:0007669"/>
    <property type="project" value="UniProtKB-SubCell"/>
</dbReference>
<dbReference type="HAMAP" id="MF_01810">
    <property type="entry name" value="YidC_type1"/>
    <property type="match status" value="1"/>
</dbReference>
<dbReference type="Pfam" id="PF14849">
    <property type="entry name" value="YidC_periplas"/>
    <property type="match status" value="1"/>
</dbReference>
<keyword evidence="6 13" id="KW-0812">Transmembrane</keyword>
<keyword evidence="9 13" id="KW-0472">Membrane</keyword>
<comment type="subcellular location">
    <subcellularLocation>
        <location evidence="1">Cell inner membrane</location>
        <topology evidence="1">Multi-pass membrane protein</topology>
    </subcellularLocation>
    <subcellularLocation>
        <location evidence="13">Cell membrane</location>
        <topology evidence="13">Multi-pass membrane protein</topology>
    </subcellularLocation>
</comment>
<name>A0A1F7FFJ3_UNCRA</name>
<evidence type="ECO:0000259" key="16">
    <source>
        <dbReference type="Pfam" id="PF14849"/>
    </source>
</evidence>
<sequence length="584" mass="65937">MDRNLVFAFVLMIGAFIFFNSDLYNKTIMGKKDDPLHVEESAPNTESRETGPSSDAQLLKTIEEKKAEIIDQTIGIVVPDSASRTITVIGDKFIGTINTRGAVVSSWQLSEYVDSSGNNVDLIPRHSGNMLNLTIDRTNFDGAEFSTEAADTVILRGNQTLVFTYVSPEGVVVEKGFMFSRDAYDFRFYFTLKGTRANEYTLGWKSGITETEKDYDGQYADDPIGIFYGDDVDHPVGKKDTLKEIEGSTKWVSLKSKYFSGTLQPDESGELRMRFVKLGTTPYSNNSLNFSVDISDRIDQDTVAYRVYLIPNKYGVLKGYGIKLDKTLFKGYSWFFKADIWFPPLCGLVLYVLNFFYGLIPNYGVAIIFLTILSKIITYPLSLKSMKSMARMKKLQPKMAQIREKYKNDPMNMNKAVMNMYKEEGVSPLGGAGCVPIVLQMPIFIALFVTLRKAIELRGAPFILWIKDLSGPEAIYMLPSKILFYGPNVSVLTVLMAISTYFQSKQTMTDPKQKSMVYIMPVVMLFFFNSMPSGLILYWTLSNILGIAQNAFFKPNLDNEPPLKKKKPFRAMSYNELLKKRAGK</sequence>
<dbReference type="GO" id="GO:0032977">
    <property type="term" value="F:membrane insertase activity"/>
    <property type="evidence" value="ECO:0007669"/>
    <property type="project" value="InterPro"/>
</dbReference>
<evidence type="ECO:0000256" key="3">
    <source>
        <dbReference type="ARBA" id="ARBA00015325"/>
    </source>
</evidence>
<feature type="compositionally biased region" description="Polar residues" evidence="14">
    <location>
        <begin position="42"/>
        <end position="55"/>
    </location>
</feature>
<evidence type="ECO:0000256" key="6">
    <source>
        <dbReference type="ARBA" id="ARBA00022692"/>
    </source>
</evidence>
<reference evidence="17 18" key="1">
    <citation type="journal article" date="2016" name="Nat. Commun.">
        <title>Thousands of microbial genomes shed light on interconnected biogeochemical processes in an aquifer system.</title>
        <authorList>
            <person name="Anantharaman K."/>
            <person name="Brown C.T."/>
            <person name="Hug L.A."/>
            <person name="Sharon I."/>
            <person name="Castelle C.J."/>
            <person name="Probst A.J."/>
            <person name="Thomas B.C."/>
            <person name="Singh A."/>
            <person name="Wilkins M.J."/>
            <person name="Karaoz U."/>
            <person name="Brodie E.L."/>
            <person name="Williams K.H."/>
            <person name="Hubbard S.S."/>
            <person name="Banfield J.F."/>
        </authorList>
    </citation>
    <scope>NUCLEOTIDE SEQUENCE [LARGE SCALE GENOMIC DNA]</scope>
</reference>
<dbReference type="PANTHER" id="PTHR12428:SF65">
    <property type="entry name" value="CYTOCHROME C OXIDASE ASSEMBLY PROTEIN COX18, MITOCHONDRIAL"/>
    <property type="match status" value="1"/>
</dbReference>
<comment type="similarity">
    <text evidence="2 13">Belongs to the OXA1/ALB3/YidC family. Type 1 subfamily.</text>
</comment>
<feature type="transmembrane region" description="Helical" evidence="13">
    <location>
        <begin position="6"/>
        <end position="24"/>
    </location>
</feature>
<accession>A0A1F7FFJ3</accession>
<proteinExistence type="inferred from homology"/>
<dbReference type="Pfam" id="PF02096">
    <property type="entry name" value="60KD_IMP"/>
    <property type="match status" value="1"/>
</dbReference>
<evidence type="ECO:0000256" key="14">
    <source>
        <dbReference type="SAM" id="MobiDB-lite"/>
    </source>
</evidence>
<evidence type="ECO:0000256" key="7">
    <source>
        <dbReference type="ARBA" id="ARBA00022927"/>
    </source>
</evidence>
<organism evidence="17 18">
    <name type="scientific">Candidatus Raymondbacteria bacterium RIFOXYD12_FULL_49_13</name>
    <dbReference type="NCBI Taxonomy" id="1817890"/>
    <lineage>
        <taxon>Bacteria</taxon>
        <taxon>Raymondiibacteriota</taxon>
    </lineage>
</organism>
<feature type="domain" description="Membrane insertase YidC N-terminal" evidence="16">
    <location>
        <begin position="86"/>
        <end position="336"/>
    </location>
</feature>
<evidence type="ECO:0000256" key="10">
    <source>
        <dbReference type="ARBA" id="ARBA00023186"/>
    </source>
</evidence>
<feature type="transmembrane region" description="Helical" evidence="13">
    <location>
        <begin position="340"/>
        <end position="357"/>
    </location>
</feature>